<dbReference type="InterPro" id="IPR033847">
    <property type="entry name" value="Citrt_syn/SCS-alpha_CS"/>
</dbReference>
<dbReference type="EC" id="2.3.3.8" evidence="3"/>
<feature type="domain" description="ATP-citrate synthase/succinyl-CoA ligase C-terminal" evidence="12">
    <location>
        <begin position="155"/>
        <end position="280"/>
    </location>
</feature>
<proteinExistence type="predicted"/>
<evidence type="ECO:0000256" key="6">
    <source>
        <dbReference type="ARBA" id="ARBA00022679"/>
    </source>
</evidence>
<dbReference type="GO" id="GO:0006085">
    <property type="term" value="P:acetyl-CoA biosynthetic process"/>
    <property type="evidence" value="ECO:0007669"/>
    <property type="project" value="TreeGrafter"/>
</dbReference>
<evidence type="ECO:0000256" key="9">
    <source>
        <dbReference type="ARBA" id="ARBA00022840"/>
    </source>
</evidence>
<dbReference type="EMBL" id="JALJOU010000041">
    <property type="protein sequence ID" value="KAK9832551.1"/>
    <property type="molecule type" value="Genomic_DNA"/>
</dbReference>
<evidence type="ECO:0000256" key="2">
    <source>
        <dbReference type="ARBA" id="ARBA00011412"/>
    </source>
</evidence>
<dbReference type="Pfam" id="PF00285">
    <property type="entry name" value="Citrate_synt"/>
    <property type="match status" value="1"/>
</dbReference>
<dbReference type="CDD" id="cd06100">
    <property type="entry name" value="CCL_ACL-C"/>
    <property type="match status" value="1"/>
</dbReference>
<comment type="caution">
    <text evidence="13">The sequence shown here is derived from an EMBL/GenBank/DDBJ whole genome shotgun (WGS) entry which is preliminary data.</text>
</comment>
<comment type="subunit">
    <text evidence="2">Heterooctamer of 4 alpha and 4 beta chains.</text>
</comment>
<evidence type="ECO:0000256" key="8">
    <source>
        <dbReference type="ARBA" id="ARBA00022741"/>
    </source>
</evidence>
<gene>
    <name evidence="13" type="ORF">WJX81_008420</name>
</gene>
<dbReference type="GO" id="GO:0005829">
    <property type="term" value="C:cytosol"/>
    <property type="evidence" value="ECO:0007669"/>
    <property type="project" value="TreeGrafter"/>
</dbReference>
<dbReference type="AlphaFoldDB" id="A0AAW1RG73"/>
<evidence type="ECO:0000256" key="4">
    <source>
        <dbReference type="ARBA" id="ARBA00022490"/>
    </source>
</evidence>
<dbReference type="InterPro" id="IPR005811">
    <property type="entry name" value="SUCC_ACL_C"/>
</dbReference>
<evidence type="ECO:0000256" key="5">
    <source>
        <dbReference type="ARBA" id="ARBA00022516"/>
    </source>
</evidence>
<dbReference type="InterPro" id="IPR016142">
    <property type="entry name" value="Citrate_synth-like_lrg_a-sub"/>
</dbReference>
<keyword evidence="7" id="KW-0479">Metal-binding</keyword>
<dbReference type="Gene3D" id="3.40.50.261">
    <property type="entry name" value="Succinyl-CoA synthetase domains"/>
    <property type="match status" value="1"/>
</dbReference>
<dbReference type="PROSITE" id="PS01216">
    <property type="entry name" value="SUCCINYL_COA_LIG_1"/>
    <property type="match status" value="1"/>
</dbReference>
<evidence type="ECO:0000313" key="13">
    <source>
        <dbReference type="EMBL" id="KAK9832551.1"/>
    </source>
</evidence>
<dbReference type="SUPFAM" id="SSF48256">
    <property type="entry name" value="Citrate synthase"/>
    <property type="match status" value="1"/>
</dbReference>
<evidence type="ECO:0000256" key="7">
    <source>
        <dbReference type="ARBA" id="ARBA00022723"/>
    </source>
</evidence>
<dbReference type="FunFam" id="3.40.50.261:FF:000003">
    <property type="entry name" value="ATP-citrate synthase subunit"/>
    <property type="match status" value="1"/>
</dbReference>
<keyword evidence="9" id="KW-0067">ATP-binding</keyword>
<dbReference type="InterPro" id="IPR036969">
    <property type="entry name" value="Citrate_synthase_sf"/>
</dbReference>
<keyword evidence="4" id="KW-0963">Cytoplasm</keyword>
<name>A0AAW1RG73_9CHLO</name>
<evidence type="ECO:0000259" key="12">
    <source>
        <dbReference type="Pfam" id="PF00549"/>
    </source>
</evidence>
<reference evidence="13 14" key="1">
    <citation type="journal article" date="2024" name="Nat. Commun.">
        <title>Phylogenomics reveals the evolutionary origins of lichenization in chlorophyte algae.</title>
        <authorList>
            <person name="Puginier C."/>
            <person name="Libourel C."/>
            <person name="Otte J."/>
            <person name="Skaloud P."/>
            <person name="Haon M."/>
            <person name="Grisel S."/>
            <person name="Petersen M."/>
            <person name="Berrin J.G."/>
            <person name="Delaux P.M."/>
            <person name="Dal Grande F."/>
            <person name="Keller J."/>
        </authorList>
    </citation>
    <scope>NUCLEOTIDE SEQUENCE [LARGE SCALE GENOMIC DNA]</scope>
    <source>
        <strain evidence="13 14">SAG 245.80</strain>
    </source>
</reference>
<dbReference type="Pfam" id="PF00549">
    <property type="entry name" value="Ligase_CoA"/>
    <property type="match status" value="1"/>
</dbReference>
<dbReference type="InterPro" id="IPR036291">
    <property type="entry name" value="NAD(P)-bd_dom_sf"/>
</dbReference>
<dbReference type="Gene3D" id="1.10.230.10">
    <property type="entry name" value="Cytochrome P450-Terp, domain 2"/>
    <property type="match status" value="1"/>
</dbReference>
<evidence type="ECO:0000256" key="11">
    <source>
        <dbReference type="ARBA" id="ARBA00023098"/>
    </source>
</evidence>
<dbReference type="PANTHER" id="PTHR23118">
    <property type="entry name" value="ATP-CITRATE SYNTHASE"/>
    <property type="match status" value="1"/>
</dbReference>
<evidence type="ECO:0000256" key="3">
    <source>
        <dbReference type="ARBA" id="ARBA00012639"/>
    </source>
</evidence>
<keyword evidence="6" id="KW-0808">Transferase</keyword>
<dbReference type="GO" id="GO:0005524">
    <property type="term" value="F:ATP binding"/>
    <property type="evidence" value="ECO:0007669"/>
    <property type="project" value="UniProtKB-KW"/>
</dbReference>
<dbReference type="GO" id="GO:0003878">
    <property type="term" value="F:ATP citrate synthase activity"/>
    <property type="evidence" value="ECO:0007669"/>
    <property type="project" value="UniProtKB-EC"/>
</dbReference>
<sequence length="589" mass="63412">MNPVQRMLDFDFLCGRPTPSVACVVQPGSAGGFQKVFFGREEVAIPVEGSVAEAAHAFPLADIFINFASMRSAFQSSMEALRQPTVRVVAIIAEGVPEADTKQLIAYARQHNKILIGPATVGGVQAGAFRIGDTAGTLDNIVACKLHRPGSAGFVSKSGGMSNEMYNVLARTTDGLYEGIAIGGDVFPGSTLSDHCLRYENIPQVKLIVVLGELGGTDEYSLVDALKQKRITKPVVAWVSGTCAKLFKSEVQFGHAGAKSGGQAESAQAKNEALAAAGAIVPTSFEAFEGTIRDTFARMVAEGAITPCPDVEAPSVPQDLEAAKKAGKVRVPTNVVSSICDDRGEEPTYHGVTMSTLIEGDFGVGDVISLLWFKRSLPKYATRFVEMCVMLCADHGPCVSGAHNTIVTSRAGKDLVSCLVAGLLTIGPRFGGAIDDAARYFQDACDRKLDPDEFVEDMKKKGIRVPGIGHRIKSKDNRDKRVELLQRYARKFFPATRYLDYALRVEAYTLTKAANLVMNVDGCIGALFLDLLHSSSLFSAAEIEQIVKIGYLNGLFVLARSIGLIGHALDQKRLQQGLYRHPWEAVLYI</sequence>
<keyword evidence="8" id="KW-0547">Nucleotide-binding</keyword>
<dbReference type="InterPro" id="IPR002020">
    <property type="entry name" value="Citrate_synthase"/>
</dbReference>
<organism evidence="13 14">
    <name type="scientific">Elliptochloris bilobata</name>
    <dbReference type="NCBI Taxonomy" id="381761"/>
    <lineage>
        <taxon>Eukaryota</taxon>
        <taxon>Viridiplantae</taxon>
        <taxon>Chlorophyta</taxon>
        <taxon>core chlorophytes</taxon>
        <taxon>Trebouxiophyceae</taxon>
        <taxon>Trebouxiophyceae incertae sedis</taxon>
        <taxon>Elliptochloris clade</taxon>
        <taxon>Elliptochloris</taxon>
    </lineage>
</organism>
<dbReference type="InterPro" id="IPR017440">
    <property type="entry name" value="Cit_synth/succinyl-CoA_lig_AS"/>
</dbReference>
<keyword evidence="5" id="KW-0444">Lipid biosynthesis</keyword>
<dbReference type="Gene3D" id="1.10.580.10">
    <property type="entry name" value="Citrate Synthase, domain 1"/>
    <property type="match status" value="1"/>
</dbReference>
<evidence type="ECO:0000256" key="1">
    <source>
        <dbReference type="ARBA" id="ARBA00004496"/>
    </source>
</evidence>
<dbReference type="GO" id="GO:0006633">
    <property type="term" value="P:fatty acid biosynthetic process"/>
    <property type="evidence" value="ECO:0007669"/>
    <property type="project" value="TreeGrafter"/>
</dbReference>
<dbReference type="PANTHER" id="PTHR23118:SF42">
    <property type="entry name" value="ATP-CITRATE SYNTHASE"/>
    <property type="match status" value="1"/>
</dbReference>
<dbReference type="Proteomes" id="UP001445335">
    <property type="component" value="Unassembled WGS sequence"/>
</dbReference>
<keyword evidence="11" id="KW-0443">Lipid metabolism</keyword>
<dbReference type="Gene3D" id="3.40.50.720">
    <property type="entry name" value="NAD(P)-binding Rossmann-like Domain"/>
    <property type="match status" value="1"/>
</dbReference>
<dbReference type="PROSITE" id="PS00399">
    <property type="entry name" value="SUCCINYL_COA_LIG_2"/>
    <property type="match status" value="1"/>
</dbReference>
<dbReference type="SUPFAM" id="SSF51735">
    <property type="entry name" value="NAD(P)-binding Rossmann-fold domains"/>
    <property type="match status" value="1"/>
</dbReference>
<keyword evidence="14" id="KW-1185">Reference proteome</keyword>
<evidence type="ECO:0000313" key="14">
    <source>
        <dbReference type="Proteomes" id="UP001445335"/>
    </source>
</evidence>
<dbReference type="InterPro" id="IPR016143">
    <property type="entry name" value="Citrate_synth-like_sm_a-sub"/>
</dbReference>
<protein>
    <recommendedName>
        <fullName evidence="3">ATP citrate synthase</fullName>
        <ecNumber evidence="3">2.3.3.8</ecNumber>
    </recommendedName>
</protein>
<evidence type="ECO:0000256" key="10">
    <source>
        <dbReference type="ARBA" id="ARBA00022842"/>
    </source>
</evidence>
<comment type="subcellular location">
    <subcellularLocation>
        <location evidence="1">Cytoplasm</location>
    </subcellularLocation>
</comment>
<dbReference type="InterPro" id="IPR016102">
    <property type="entry name" value="Succinyl-CoA_synth-like"/>
</dbReference>
<accession>A0AAW1RG73</accession>
<dbReference type="GO" id="GO:0046872">
    <property type="term" value="F:metal ion binding"/>
    <property type="evidence" value="ECO:0007669"/>
    <property type="project" value="UniProtKB-KW"/>
</dbReference>
<keyword evidence="10" id="KW-0460">Magnesium</keyword>